<dbReference type="HOGENOM" id="CLU_929745_0_0_3"/>
<protein>
    <submittedName>
        <fullName evidence="2">Uncharacterized protein</fullName>
    </submittedName>
</protein>
<keyword evidence="1" id="KW-0472">Membrane</keyword>
<dbReference type="AlphaFoldDB" id="E0U6J1"/>
<dbReference type="KEGG" id="cyj:Cyan7822_1643"/>
<reference evidence="3" key="1">
    <citation type="journal article" date="2011" name="MBio">
        <title>Novel metabolic attributes of the genus Cyanothece, comprising a group of unicellular nitrogen-fixing Cyanobacteria.</title>
        <authorList>
            <person name="Bandyopadhyay A."/>
            <person name="Elvitigala T."/>
            <person name="Welsh E."/>
            <person name="Stockel J."/>
            <person name="Liberton M."/>
            <person name="Min H."/>
            <person name="Sherman L.A."/>
            <person name="Pakrasi H.B."/>
        </authorList>
    </citation>
    <scope>NUCLEOTIDE SEQUENCE [LARGE SCALE GENOMIC DNA]</scope>
    <source>
        <strain evidence="3">PCC 7822</strain>
    </source>
</reference>
<evidence type="ECO:0000313" key="2">
    <source>
        <dbReference type="EMBL" id="ADN13634.1"/>
    </source>
</evidence>
<keyword evidence="1" id="KW-0812">Transmembrane</keyword>
<dbReference type="InterPro" id="IPR026374">
    <property type="entry name" value="Cyano_PEP"/>
</dbReference>
<keyword evidence="1" id="KW-1133">Transmembrane helix</keyword>
<evidence type="ECO:0000256" key="1">
    <source>
        <dbReference type="SAM" id="Phobius"/>
    </source>
</evidence>
<keyword evidence="3" id="KW-1185">Reference proteome</keyword>
<evidence type="ECO:0000313" key="3">
    <source>
        <dbReference type="Proteomes" id="UP000008206"/>
    </source>
</evidence>
<dbReference type="Proteomes" id="UP000008206">
    <property type="component" value="Chromosome"/>
</dbReference>
<dbReference type="EMBL" id="CP002198">
    <property type="protein sequence ID" value="ADN13634.1"/>
    <property type="molecule type" value="Genomic_DNA"/>
</dbReference>
<dbReference type="RefSeq" id="WP_013321741.1">
    <property type="nucleotide sequence ID" value="NC_014501.1"/>
</dbReference>
<name>E0U6J1_GLOV7</name>
<sequence>MLKNQPFLKILIFTFVGLNITTWGMILGQQKTLAAFLTNFSGASSLGVPSSDDDATVVFTVWENLDGNWLDDLNFLGPTFLDGQSNGTERFVYLYQIYNTNPAGGPNLALDQFSVAITGKNGEPYRGNSLYTSGGFMSALQPVLALPAFPQFPLQNPNLIAIDQAANDQTPSQRTAVDFAPPFLPPPEVPPSFPTLNLNAVAANPFLSAFNNELTTAATFSFPDPIPAGVYSPIVFLTSNQQPNFTWAQTRTLGQLGSPGDVSGINSTPIPEPLTVGGVAIAVSFGEWFKRQLSKKKSN</sequence>
<organism evidence="2 3">
    <name type="scientific">Gloeothece verrucosa (strain PCC 7822)</name>
    <name type="common">Cyanothece sp. (strain PCC 7822)</name>
    <dbReference type="NCBI Taxonomy" id="497965"/>
    <lineage>
        <taxon>Bacteria</taxon>
        <taxon>Bacillati</taxon>
        <taxon>Cyanobacteriota</taxon>
        <taxon>Cyanophyceae</taxon>
        <taxon>Oscillatoriophycideae</taxon>
        <taxon>Chroococcales</taxon>
        <taxon>Aphanothecaceae</taxon>
        <taxon>Gloeothece</taxon>
        <taxon>Gloeothece verrucosa</taxon>
    </lineage>
</organism>
<accession>E0U6J1</accession>
<dbReference type="NCBIfam" id="TIGR04155">
    <property type="entry name" value="cyano_PEP"/>
    <property type="match status" value="1"/>
</dbReference>
<gene>
    <name evidence="2" type="ordered locus">Cyan7822_1643</name>
</gene>
<feature type="transmembrane region" description="Helical" evidence="1">
    <location>
        <begin position="7"/>
        <end position="26"/>
    </location>
</feature>
<proteinExistence type="predicted"/>